<evidence type="ECO:0000256" key="2">
    <source>
        <dbReference type="ARBA" id="ARBA00022475"/>
    </source>
</evidence>
<feature type="transmembrane region" description="Helical" evidence="6">
    <location>
        <begin position="70"/>
        <end position="90"/>
    </location>
</feature>
<dbReference type="InterPro" id="IPR001123">
    <property type="entry name" value="LeuE-type"/>
</dbReference>
<name>A0A0G3GVA6_9CORY</name>
<comment type="subcellular location">
    <subcellularLocation>
        <location evidence="1">Cell membrane</location>
        <topology evidence="1">Multi-pass membrane protein</topology>
    </subcellularLocation>
</comment>
<protein>
    <submittedName>
        <fullName evidence="7">Putative threonine efflux protein</fullName>
    </submittedName>
</protein>
<evidence type="ECO:0000256" key="4">
    <source>
        <dbReference type="ARBA" id="ARBA00022989"/>
    </source>
</evidence>
<dbReference type="STRING" id="571915.CMUST_00490"/>
<feature type="transmembrane region" description="Helical" evidence="6">
    <location>
        <begin position="129"/>
        <end position="156"/>
    </location>
</feature>
<keyword evidence="4 6" id="KW-1133">Transmembrane helix</keyword>
<evidence type="ECO:0000256" key="1">
    <source>
        <dbReference type="ARBA" id="ARBA00004651"/>
    </source>
</evidence>
<sequence>MTFSSIIALVSVWIAAITLPGPDTLQITRLGTKEKHAGIMCAIGIMVGNTLWIVSSLIGLAAIMAKTPSVIHAIQLIGGGYIAWIGFCSIRAAVVASRQQTDQNHNEVGLSLSDSHDQQRLSHRLSPWAALRTGILTNLANPKAVVFFAAIFAQFLPPQLGVAGAVVIAGILIVTGLLWFVGFAVGVHTMAAKIVKNAAIIDLISGVIFTVIGVVMIYEGVWGLAKHV</sequence>
<accession>A0A0G3GVA6</accession>
<dbReference type="GO" id="GO:0015171">
    <property type="term" value="F:amino acid transmembrane transporter activity"/>
    <property type="evidence" value="ECO:0007669"/>
    <property type="project" value="TreeGrafter"/>
</dbReference>
<feature type="transmembrane region" description="Helical" evidence="6">
    <location>
        <begin position="162"/>
        <end position="187"/>
    </location>
</feature>
<feature type="transmembrane region" description="Helical" evidence="6">
    <location>
        <begin position="199"/>
        <end position="218"/>
    </location>
</feature>
<gene>
    <name evidence="7" type="ORF">CMUST_00490</name>
</gene>
<evidence type="ECO:0000313" key="8">
    <source>
        <dbReference type="Proteomes" id="UP000035199"/>
    </source>
</evidence>
<dbReference type="KEGG" id="cmv:CMUST_00490"/>
<dbReference type="RefSeq" id="WP_047260875.1">
    <property type="nucleotide sequence ID" value="NZ_CP011542.1"/>
</dbReference>
<feature type="transmembrane region" description="Helical" evidence="6">
    <location>
        <begin position="37"/>
        <end position="64"/>
    </location>
</feature>
<dbReference type="EMBL" id="CP011542">
    <property type="protein sequence ID" value="AKK04455.1"/>
    <property type="molecule type" value="Genomic_DNA"/>
</dbReference>
<feature type="transmembrane region" description="Helical" evidence="6">
    <location>
        <begin position="6"/>
        <end position="25"/>
    </location>
</feature>
<dbReference type="PANTHER" id="PTHR30086:SF17">
    <property type="entry name" value="LYSE FAMILY TRANSLOCATOR"/>
    <property type="match status" value="1"/>
</dbReference>
<keyword evidence="8" id="KW-1185">Reference proteome</keyword>
<evidence type="ECO:0000256" key="5">
    <source>
        <dbReference type="ARBA" id="ARBA00023136"/>
    </source>
</evidence>
<keyword evidence="5 6" id="KW-0472">Membrane</keyword>
<proteinExistence type="predicted"/>
<reference evidence="8" key="2">
    <citation type="submission" date="2015-05" db="EMBL/GenBank/DDBJ databases">
        <title>Complete genome sequence of Corynebacterium mustelae DSM 45274, isolated from various tissues of a male ferret with lethal sepsis.</title>
        <authorList>
            <person name="Ruckert C."/>
            <person name="Albersmeier A."/>
            <person name="Winkler A."/>
            <person name="Tauch A."/>
        </authorList>
    </citation>
    <scope>NUCLEOTIDE SEQUENCE [LARGE SCALE GENOMIC DNA]</scope>
    <source>
        <strain evidence="8">DSM 45274</strain>
    </source>
</reference>
<dbReference type="Proteomes" id="UP000035199">
    <property type="component" value="Chromosome"/>
</dbReference>
<keyword evidence="3 6" id="KW-0812">Transmembrane</keyword>
<evidence type="ECO:0000256" key="3">
    <source>
        <dbReference type="ARBA" id="ARBA00022692"/>
    </source>
</evidence>
<organism evidence="7 8">
    <name type="scientific">Corynebacterium mustelae</name>
    <dbReference type="NCBI Taxonomy" id="571915"/>
    <lineage>
        <taxon>Bacteria</taxon>
        <taxon>Bacillati</taxon>
        <taxon>Actinomycetota</taxon>
        <taxon>Actinomycetes</taxon>
        <taxon>Mycobacteriales</taxon>
        <taxon>Corynebacteriaceae</taxon>
        <taxon>Corynebacterium</taxon>
    </lineage>
</organism>
<dbReference type="PATRIC" id="fig|571915.4.peg.102"/>
<dbReference type="Pfam" id="PF01810">
    <property type="entry name" value="LysE"/>
    <property type="match status" value="1"/>
</dbReference>
<dbReference type="PANTHER" id="PTHR30086">
    <property type="entry name" value="ARGININE EXPORTER PROTEIN ARGO"/>
    <property type="match status" value="1"/>
</dbReference>
<evidence type="ECO:0000256" key="6">
    <source>
        <dbReference type="SAM" id="Phobius"/>
    </source>
</evidence>
<reference evidence="7 8" key="1">
    <citation type="journal article" date="2015" name="Genome Announc.">
        <title>Complete Genome Sequence of the Type Strain Corynebacterium mustelae DSM 45274, Isolated from Various Tissues of a Male Ferret with Lethal Sepsis.</title>
        <authorList>
            <person name="Ruckert C."/>
            <person name="Eimer J."/>
            <person name="Winkler A."/>
            <person name="Tauch A."/>
        </authorList>
    </citation>
    <scope>NUCLEOTIDE SEQUENCE [LARGE SCALE GENOMIC DNA]</scope>
    <source>
        <strain evidence="7 8">DSM 45274</strain>
    </source>
</reference>
<dbReference type="AlphaFoldDB" id="A0A0G3GVA6"/>
<keyword evidence="2" id="KW-1003">Cell membrane</keyword>
<dbReference type="GO" id="GO:0005886">
    <property type="term" value="C:plasma membrane"/>
    <property type="evidence" value="ECO:0007669"/>
    <property type="project" value="UniProtKB-SubCell"/>
</dbReference>
<evidence type="ECO:0000313" key="7">
    <source>
        <dbReference type="EMBL" id="AKK04455.1"/>
    </source>
</evidence>